<accession>A0A077Z6R2</accession>
<dbReference type="Gene3D" id="3.40.50.620">
    <property type="entry name" value="HUPs"/>
    <property type="match status" value="1"/>
</dbReference>
<organism evidence="5 6">
    <name type="scientific">Trichuris trichiura</name>
    <name type="common">Whipworm</name>
    <name type="synonym">Trichocephalus trichiurus</name>
    <dbReference type="NCBI Taxonomy" id="36087"/>
    <lineage>
        <taxon>Eukaryota</taxon>
        <taxon>Metazoa</taxon>
        <taxon>Ecdysozoa</taxon>
        <taxon>Nematoda</taxon>
        <taxon>Enoplea</taxon>
        <taxon>Dorylaimia</taxon>
        <taxon>Trichinellida</taxon>
        <taxon>Trichuridae</taxon>
        <taxon>Trichuris</taxon>
    </lineage>
</organism>
<evidence type="ECO:0000256" key="2">
    <source>
        <dbReference type="ARBA" id="ARBA00022888"/>
    </source>
</evidence>
<reference evidence="5" key="2">
    <citation type="submission" date="2014-03" db="EMBL/GenBank/DDBJ databases">
        <title>The whipworm genome and dual-species transcriptomics of an intimate host-pathogen interaction.</title>
        <authorList>
            <person name="Foth B.J."/>
            <person name="Tsai I.J."/>
            <person name="Reid A.J."/>
            <person name="Bancroft A.J."/>
            <person name="Nichol S."/>
            <person name="Tracey A."/>
            <person name="Holroyd N."/>
            <person name="Cotton J.A."/>
            <person name="Stanley E.J."/>
            <person name="Zarowiecki M."/>
            <person name="Liu J.Z."/>
            <person name="Huckvale T."/>
            <person name="Cooper P.J."/>
            <person name="Grencis R.K."/>
            <person name="Berriman M."/>
        </authorList>
    </citation>
    <scope>NUCLEOTIDE SEQUENCE [LARGE SCALE GENOMIC DNA]</scope>
</reference>
<dbReference type="PANTHER" id="PTHR45937">
    <property type="entry name" value="ASPARAGINE SYNTHETASE DOMAIN-CONTAINING PROTEIN 1"/>
    <property type="match status" value="1"/>
</dbReference>
<feature type="domain" description="Asparagine synthetase" evidence="4">
    <location>
        <begin position="201"/>
        <end position="363"/>
    </location>
</feature>
<dbReference type="PANTHER" id="PTHR45937:SF1">
    <property type="entry name" value="ASPARAGINE SYNTHETASE DOMAIN-CONTAINING PROTEIN 1"/>
    <property type="match status" value="1"/>
</dbReference>
<keyword evidence="1" id="KW-0028">Amino-acid biosynthesis</keyword>
<dbReference type="Proteomes" id="UP000030665">
    <property type="component" value="Unassembled WGS sequence"/>
</dbReference>
<proteinExistence type="predicted"/>
<dbReference type="SUPFAM" id="SSF52402">
    <property type="entry name" value="Adenine nucleotide alpha hydrolases-like"/>
    <property type="match status" value="1"/>
</dbReference>
<dbReference type="AlphaFoldDB" id="A0A077Z6R2"/>
<dbReference type="InterPro" id="IPR014729">
    <property type="entry name" value="Rossmann-like_a/b/a_fold"/>
</dbReference>
<evidence type="ECO:0000313" key="5">
    <source>
        <dbReference type="EMBL" id="CDW55519.1"/>
    </source>
</evidence>
<dbReference type="GO" id="GO:0004066">
    <property type="term" value="F:asparagine synthase (glutamine-hydrolyzing) activity"/>
    <property type="evidence" value="ECO:0007669"/>
    <property type="project" value="InterPro"/>
</dbReference>
<evidence type="ECO:0000259" key="4">
    <source>
        <dbReference type="Pfam" id="PF00733"/>
    </source>
</evidence>
<keyword evidence="3" id="KW-0315">Glutamine amidotransferase</keyword>
<gene>
    <name evidence="5" type="ORF">TTRE_0000379101</name>
</gene>
<keyword evidence="6" id="KW-1185">Reference proteome</keyword>
<name>A0A077Z6R2_TRITR</name>
<evidence type="ECO:0000256" key="1">
    <source>
        <dbReference type="ARBA" id="ARBA00022605"/>
    </source>
</evidence>
<dbReference type="CDD" id="cd01991">
    <property type="entry name" value="Asn_synthase_B_C"/>
    <property type="match status" value="1"/>
</dbReference>
<sequence>MDEETIVEDAKCGCLQEQLTTTSRDCRSKENCLWFGRDCFGRKSLLLYDSIAQEPHLDEQGRLLILSTLNPVGLPGNSLEVPVGTLHCLKLSGMTYSIFQLFSSTPLAATGCLSGISPSEITKYKDFNELFSVNKTSRNGSKEGESRMRDAKDLIKHFIKENKEEIEKLIAFLRRSITCQLKVLPHQFVPIRKSPETTGATISVLFSGGIDSLLVAALLGTVLPAGIEVDLLNVAFTVDESHNCSSAVPDRQTGIKGYMALKARCSHVHWNLLLVDVTRKELYDPSVQSHVRRLMRPALTVRDESIAYAIWFASKGRGIRYETVSLTDGKDRIHSSARVLFLGSGADELFAGYMRHRSSFAEGGYNALAVTLEEELFRIGHRSLSLCDRVISDHRLLVLLPYLHESFVRYVNSIPLGVKTDLSLARGLGDKLILRAALWLLGYEELCFSLKRAIQFGSRIVKVSGSKGKGEHLAFT</sequence>
<keyword evidence="2" id="KW-0061">Asparagine biosynthesis</keyword>
<reference evidence="5" key="1">
    <citation type="submission" date="2014-01" db="EMBL/GenBank/DDBJ databases">
        <authorList>
            <person name="Aslett M."/>
        </authorList>
    </citation>
    <scope>NUCLEOTIDE SEQUENCE</scope>
</reference>
<dbReference type="InterPro" id="IPR051857">
    <property type="entry name" value="Asn_synthetase_domain"/>
</dbReference>
<dbReference type="OrthoDB" id="10252281at2759"/>
<protein>
    <submittedName>
        <fullName evidence="5">Asn synthase domain containing protein</fullName>
    </submittedName>
</protein>
<dbReference type="GO" id="GO:0006529">
    <property type="term" value="P:asparagine biosynthetic process"/>
    <property type="evidence" value="ECO:0007669"/>
    <property type="project" value="UniProtKB-KW"/>
</dbReference>
<dbReference type="Pfam" id="PF00733">
    <property type="entry name" value="Asn_synthase"/>
    <property type="match status" value="1"/>
</dbReference>
<evidence type="ECO:0000256" key="3">
    <source>
        <dbReference type="ARBA" id="ARBA00022962"/>
    </source>
</evidence>
<dbReference type="STRING" id="36087.A0A077Z6R2"/>
<dbReference type="EMBL" id="HG805960">
    <property type="protein sequence ID" value="CDW55519.1"/>
    <property type="molecule type" value="Genomic_DNA"/>
</dbReference>
<dbReference type="InterPro" id="IPR001962">
    <property type="entry name" value="Asn_synthase"/>
</dbReference>
<evidence type="ECO:0000313" key="6">
    <source>
        <dbReference type="Proteomes" id="UP000030665"/>
    </source>
</evidence>